<comment type="caution">
    <text evidence="1">The sequence shown here is derived from an EMBL/GenBank/DDBJ whole genome shotgun (WGS) entry which is preliminary data.</text>
</comment>
<dbReference type="Proteomes" id="UP001143349">
    <property type="component" value="Unassembled WGS sequence"/>
</dbReference>
<gene>
    <name evidence="1" type="ORF">GCM10017635_06460</name>
</gene>
<dbReference type="AlphaFoldDB" id="A0AAD3NWE7"/>
<accession>A0AAD3NWE7</accession>
<protein>
    <submittedName>
        <fullName evidence="1">Uncharacterized protein</fullName>
    </submittedName>
</protein>
<evidence type="ECO:0000313" key="2">
    <source>
        <dbReference type="Proteomes" id="UP001143349"/>
    </source>
</evidence>
<proteinExistence type="predicted"/>
<organism evidence="1 2">
    <name type="scientific">Paracoccus kondratievae</name>
    <dbReference type="NCBI Taxonomy" id="135740"/>
    <lineage>
        <taxon>Bacteria</taxon>
        <taxon>Pseudomonadati</taxon>
        <taxon>Pseudomonadota</taxon>
        <taxon>Alphaproteobacteria</taxon>
        <taxon>Rhodobacterales</taxon>
        <taxon>Paracoccaceae</taxon>
        <taxon>Paracoccus</taxon>
    </lineage>
</organism>
<sequence length="177" mass="19283">MTDSLQFGADAQVNHTLVVLREQKVDIAISDGASLVPGTLLSVDREGDISGRCTSGEGALLRLDYTVQKRPRWLALHLSLGGVNLRGSTLLGVVCKSRASEASTFRVCLRSSTPSGFIDAFLPKDVVSFAKDSTHIDLLRLDGNPDVPGQADWRDLILFFQPTPASFEIRDLRVFIV</sequence>
<reference evidence="1" key="2">
    <citation type="submission" date="2023-01" db="EMBL/GenBank/DDBJ databases">
        <authorList>
            <person name="Sun Q."/>
            <person name="Evtushenko L."/>
        </authorList>
    </citation>
    <scope>NUCLEOTIDE SEQUENCE</scope>
    <source>
        <strain evidence="1">VKM B-2222</strain>
    </source>
</reference>
<dbReference type="EMBL" id="BSFH01000015">
    <property type="protein sequence ID" value="GLK63177.1"/>
    <property type="molecule type" value="Genomic_DNA"/>
</dbReference>
<reference evidence="1" key="1">
    <citation type="journal article" date="2014" name="Int. J. Syst. Evol. Microbiol.">
        <title>Complete genome sequence of Corynebacterium casei LMG S-19264T (=DSM 44701T), isolated from a smear-ripened cheese.</title>
        <authorList>
            <consortium name="US DOE Joint Genome Institute (JGI-PGF)"/>
            <person name="Walter F."/>
            <person name="Albersmeier A."/>
            <person name="Kalinowski J."/>
            <person name="Ruckert C."/>
        </authorList>
    </citation>
    <scope>NUCLEOTIDE SEQUENCE</scope>
    <source>
        <strain evidence="1">VKM B-2222</strain>
    </source>
</reference>
<name>A0AAD3NWE7_9RHOB</name>
<evidence type="ECO:0000313" key="1">
    <source>
        <dbReference type="EMBL" id="GLK63177.1"/>
    </source>
</evidence>
<dbReference type="RefSeq" id="WP_010400612.1">
    <property type="nucleotide sequence ID" value="NZ_BSFH01000015.1"/>
</dbReference>
<keyword evidence="2" id="KW-1185">Reference proteome</keyword>